<reference evidence="4 5" key="1">
    <citation type="submission" date="2024-09" db="EMBL/GenBank/DDBJ databases">
        <authorList>
            <person name="Sun Q."/>
            <person name="Mori K."/>
        </authorList>
    </citation>
    <scope>NUCLEOTIDE SEQUENCE [LARGE SCALE GENOMIC DNA]</scope>
    <source>
        <strain evidence="4 5">CCM 8677</strain>
    </source>
</reference>
<feature type="DNA-binding region" description="H-T-H motif" evidence="2">
    <location>
        <begin position="29"/>
        <end position="48"/>
    </location>
</feature>
<dbReference type="RefSeq" id="WP_390214027.1">
    <property type="nucleotide sequence ID" value="NZ_JBHLXJ010000018.1"/>
</dbReference>
<dbReference type="InterPro" id="IPR036271">
    <property type="entry name" value="Tet_transcr_reg_TetR-rel_C_sf"/>
</dbReference>
<dbReference type="PANTHER" id="PTHR43479:SF11">
    <property type="entry name" value="ACREF_ENVCD OPERON REPRESSOR-RELATED"/>
    <property type="match status" value="1"/>
</dbReference>
<dbReference type="EMBL" id="JBHLXJ010000018">
    <property type="protein sequence ID" value="MFC0351408.1"/>
    <property type="molecule type" value="Genomic_DNA"/>
</dbReference>
<proteinExistence type="predicted"/>
<dbReference type="PROSITE" id="PS50977">
    <property type="entry name" value="HTH_TETR_2"/>
    <property type="match status" value="1"/>
</dbReference>
<accession>A0ABV6IHW1</accession>
<evidence type="ECO:0000256" key="1">
    <source>
        <dbReference type="ARBA" id="ARBA00023125"/>
    </source>
</evidence>
<name>A0ABV6IHW1_9BURK</name>
<organism evidence="4 5">
    <name type="scientific">Undibacterium danionis</name>
    <dbReference type="NCBI Taxonomy" id="1812100"/>
    <lineage>
        <taxon>Bacteria</taxon>
        <taxon>Pseudomonadati</taxon>
        <taxon>Pseudomonadota</taxon>
        <taxon>Betaproteobacteria</taxon>
        <taxon>Burkholderiales</taxon>
        <taxon>Oxalobacteraceae</taxon>
        <taxon>Undibacterium</taxon>
    </lineage>
</organism>
<sequence>MARPSQNIDQTLLQSGRELFPHCGCCDLSLRALTEHAQVNMGMFHYHFRSKDNFLSILLQSMYEDLFQQLQAETQHPGSAIQRLRQTLLLLARLLREHGGWLGRVWSDANRGDAIANQFLQKNGTRHLQLILSLIQQAILDKALEPVAPMQAFTFLMGSIAAPMLIAPRVMQLGFMPNMYQTQMHDTVLSDSGIAERVDRALFALSAFQADSKRSSLS</sequence>
<evidence type="ECO:0000313" key="4">
    <source>
        <dbReference type="EMBL" id="MFC0351408.1"/>
    </source>
</evidence>
<dbReference type="Gene3D" id="1.10.357.10">
    <property type="entry name" value="Tetracycline Repressor, domain 2"/>
    <property type="match status" value="1"/>
</dbReference>
<keyword evidence="5" id="KW-1185">Reference proteome</keyword>
<comment type="caution">
    <text evidence="4">The sequence shown here is derived from an EMBL/GenBank/DDBJ whole genome shotgun (WGS) entry which is preliminary data.</text>
</comment>
<evidence type="ECO:0000256" key="2">
    <source>
        <dbReference type="PROSITE-ProRule" id="PRU00335"/>
    </source>
</evidence>
<dbReference type="Proteomes" id="UP001589844">
    <property type="component" value="Unassembled WGS sequence"/>
</dbReference>
<dbReference type="SUPFAM" id="SSF46689">
    <property type="entry name" value="Homeodomain-like"/>
    <property type="match status" value="1"/>
</dbReference>
<dbReference type="InterPro" id="IPR009057">
    <property type="entry name" value="Homeodomain-like_sf"/>
</dbReference>
<protein>
    <submittedName>
        <fullName evidence="4">TetR/AcrR family transcriptional regulator</fullName>
    </submittedName>
</protein>
<dbReference type="InterPro" id="IPR001647">
    <property type="entry name" value="HTH_TetR"/>
</dbReference>
<feature type="domain" description="HTH tetR-type" evidence="3">
    <location>
        <begin position="6"/>
        <end position="66"/>
    </location>
</feature>
<dbReference type="Pfam" id="PF00440">
    <property type="entry name" value="TetR_N"/>
    <property type="match status" value="1"/>
</dbReference>
<gene>
    <name evidence="4" type="ORF">ACFFJH_16430</name>
</gene>
<keyword evidence="1 2" id="KW-0238">DNA-binding</keyword>
<dbReference type="InterPro" id="IPR050624">
    <property type="entry name" value="HTH-type_Tx_Regulator"/>
</dbReference>
<dbReference type="SUPFAM" id="SSF48498">
    <property type="entry name" value="Tetracyclin repressor-like, C-terminal domain"/>
    <property type="match status" value="1"/>
</dbReference>
<evidence type="ECO:0000313" key="5">
    <source>
        <dbReference type="Proteomes" id="UP001589844"/>
    </source>
</evidence>
<evidence type="ECO:0000259" key="3">
    <source>
        <dbReference type="PROSITE" id="PS50977"/>
    </source>
</evidence>
<dbReference type="PANTHER" id="PTHR43479">
    <property type="entry name" value="ACREF/ENVCD OPERON REPRESSOR-RELATED"/>
    <property type="match status" value="1"/>
</dbReference>